<dbReference type="OrthoDB" id="9815286at2"/>
<sequence>MNKLFRSRTDKKLTGLCGGIANYLGVDSTVVRLIAVVCALFSFGAFTAIYIIASFLVPKEPLNAYDYPNSYHSY</sequence>
<keyword evidence="4 6" id="KW-1133">Transmembrane helix</keyword>
<keyword evidence="5 6" id="KW-0472">Membrane</keyword>
<accession>A0A7X3K142</accession>
<dbReference type="AlphaFoldDB" id="A0A7X3K142"/>
<evidence type="ECO:0000256" key="6">
    <source>
        <dbReference type="SAM" id="Phobius"/>
    </source>
</evidence>
<keyword evidence="3 6" id="KW-0812">Transmembrane</keyword>
<evidence type="ECO:0000259" key="7">
    <source>
        <dbReference type="Pfam" id="PF04024"/>
    </source>
</evidence>
<evidence type="ECO:0000256" key="1">
    <source>
        <dbReference type="ARBA" id="ARBA00004162"/>
    </source>
</evidence>
<dbReference type="PANTHER" id="PTHR33885:SF3">
    <property type="entry name" value="PHAGE SHOCK PROTEIN C"/>
    <property type="match status" value="1"/>
</dbReference>
<protein>
    <submittedName>
        <fullName evidence="8">PspC domain-containing protein</fullName>
    </submittedName>
</protein>
<dbReference type="RefSeq" id="WP_157338161.1">
    <property type="nucleotide sequence ID" value="NZ_RHLK01000015.1"/>
</dbReference>
<evidence type="ECO:0000313" key="8">
    <source>
        <dbReference type="EMBL" id="MVP01720.1"/>
    </source>
</evidence>
<dbReference type="Proteomes" id="UP000490800">
    <property type="component" value="Unassembled WGS sequence"/>
</dbReference>
<feature type="transmembrane region" description="Helical" evidence="6">
    <location>
        <begin position="33"/>
        <end position="57"/>
    </location>
</feature>
<dbReference type="InterPro" id="IPR007168">
    <property type="entry name" value="Phageshock_PspC_N"/>
</dbReference>
<dbReference type="GO" id="GO:0005886">
    <property type="term" value="C:plasma membrane"/>
    <property type="evidence" value="ECO:0007669"/>
    <property type="project" value="UniProtKB-SubCell"/>
</dbReference>
<evidence type="ECO:0000313" key="9">
    <source>
        <dbReference type="Proteomes" id="UP000490800"/>
    </source>
</evidence>
<dbReference type="Pfam" id="PF04024">
    <property type="entry name" value="PspC"/>
    <property type="match status" value="1"/>
</dbReference>
<evidence type="ECO:0000256" key="4">
    <source>
        <dbReference type="ARBA" id="ARBA00022989"/>
    </source>
</evidence>
<comment type="caution">
    <text evidence="8">The sequence shown here is derived from an EMBL/GenBank/DDBJ whole genome shotgun (WGS) entry which is preliminary data.</text>
</comment>
<feature type="domain" description="Phage shock protein PspC N-terminal" evidence="7">
    <location>
        <begin position="3"/>
        <end position="60"/>
    </location>
</feature>
<gene>
    <name evidence="8" type="ORF">EDM21_19690</name>
</gene>
<dbReference type="EMBL" id="RHLK01000015">
    <property type="protein sequence ID" value="MVP01720.1"/>
    <property type="molecule type" value="Genomic_DNA"/>
</dbReference>
<proteinExistence type="predicted"/>
<keyword evidence="9" id="KW-1185">Reference proteome</keyword>
<evidence type="ECO:0000256" key="2">
    <source>
        <dbReference type="ARBA" id="ARBA00022475"/>
    </source>
</evidence>
<dbReference type="PANTHER" id="PTHR33885">
    <property type="entry name" value="PHAGE SHOCK PROTEIN C"/>
    <property type="match status" value="1"/>
</dbReference>
<name>A0A7X3K142_9BACL</name>
<reference evidence="8 9" key="1">
    <citation type="journal article" date="2019" name="Microorganisms">
        <title>Paenibacillus lutrae sp. nov., A Chitinolytic Species Isolated from A River Otter in Castril Natural Park, Granada, Spain.</title>
        <authorList>
            <person name="Rodriguez M."/>
            <person name="Reina J.C."/>
            <person name="Bejar V."/>
            <person name="Llamas I."/>
        </authorList>
    </citation>
    <scope>NUCLEOTIDE SEQUENCE [LARGE SCALE GENOMIC DNA]</scope>
    <source>
        <strain evidence="8 9">N10</strain>
    </source>
</reference>
<dbReference type="InterPro" id="IPR052027">
    <property type="entry name" value="PspC"/>
</dbReference>
<comment type="subcellular location">
    <subcellularLocation>
        <location evidence="1">Cell membrane</location>
        <topology evidence="1">Single-pass membrane protein</topology>
    </subcellularLocation>
</comment>
<evidence type="ECO:0000256" key="5">
    <source>
        <dbReference type="ARBA" id="ARBA00023136"/>
    </source>
</evidence>
<keyword evidence="2" id="KW-1003">Cell membrane</keyword>
<organism evidence="8 9">
    <name type="scientific">Paenibacillus lutrae</name>
    <dbReference type="NCBI Taxonomy" id="2078573"/>
    <lineage>
        <taxon>Bacteria</taxon>
        <taxon>Bacillati</taxon>
        <taxon>Bacillota</taxon>
        <taxon>Bacilli</taxon>
        <taxon>Bacillales</taxon>
        <taxon>Paenibacillaceae</taxon>
        <taxon>Paenibacillus</taxon>
    </lineage>
</organism>
<evidence type="ECO:0000256" key="3">
    <source>
        <dbReference type="ARBA" id="ARBA00022692"/>
    </source>
</evidence>